<accession>A0AA95SV93</accession>
<proteinExistence type="predicted"/>
<keyword evidence="3" id="KW-1185">Reference proteome</keyword>
<dbReference type="RefSeq" id="WP_285232334.1">
    <property type="nucleotide sequence ID" value="NZ_CP116346.1"/>
</dbReference>
<dbReference type="EMBL" id="CP116346">
    <property type="protein sequence ID" value="WIT11254.1"/>
    <property type="molecule type" value="Genomic_DNA"/>
</dbReference>
<organism evidence="2 3">
    <name type="scientific">Paucibacter sediminis</name>
    <dbReference type="NCBI Taxonomy" id="3019553"/>
    <lineage>
        <taxon>Bacteria</taxon>
        <taxon>Pseudomonadati</taxon>
        <taxon>Pseudomonadota</taxon>
        <taxon>Betaproteobacteria</taxon>
        <taxon>Burkholderiales</taxon>
        <taxon>Sphaerotilaceae</taxon>
        <taxon>Roseateles</taxon>
    </lineage>
</organism>
<dbReference type="Proteomes" id="UP001177769">
    <property type="component" value="Chromosome"/>
</dbReference>
<feature type="region of interest" description="Disordered" evidence="1">
    <location>
        <begin position="22"/>
        <end position="50"/>
    </location>
</feature>
<gene>
    <name evidence="2" type="ORF">PFX98_20505</name>
</gene>
<protein>
    <submittedName>
        <fullName evidence="2">Uncharacterized protein</fullName>
    </submittedName>
</protein>
<sequence>MATKKPNDDRITIGFMTSSDLGKRLSSAHGTTPADGVQKSTAPKKVVPQRGAAPQIVDAVELPSDEALAAAWEQVPESVREAFGYAKVDQAKRTPRV</sequence>
<dbReference type="KEGG" id="pais:PFX98_20505"/>
<evidence type="ECO:0000313" key="2">
    <source>
        <dbReference type="EMBL" id="WIT11254.1"/>
    </source>
</evidence>
<dbReference type="AlphaFoldDB" id="A0AA95SV93"/>
<name>A0AA95SV93_9BURK</name>
<evidence type="ECO:0000313" key="3">
    <source>
        <dbReference type="Proteomes" id="UP001177769"/>
    </source>
</evidence>
<reference evidence="2" key="1">
    <citation type="submission" date="2023-01" db="EMBL/GenBank/DDBJ databases">
        <title>Whole genome sequence of Paucibacter sp. S2-9 isolated from pond sediment.</title>
        <authorList>
            <person name="Jung J.Y."/>
        </authorList>
    </citation>
    <scope>NUCLEOTIDE SEQUENCE</scope>
    <source>
        <strain evidence="2">S2-9</strain>
    </source>
</reference>
<evidence type="ECO:0000256" key="1">
    <source>
        <dbReference type="SAM" id="MobiDB-lite"/>
    </source>
</evidence>